<organism evidence="1 2">
    <name type="scientific">Paenibacillus sophorae</name>
    <dbReference type="NCBI Taxonomy" id="1333845"/>
    <lineage>
        <taxon>Bacteria</taxon>
        <taxon>Bacillati</taxon>
        <taxon>Bacillota</taxon>
        <taxon>Bacilli</taxon>
        <taxon>Bacillales</taxon>
        <taxon>Paenibacillaceae</taxon>
        <taxon>Paenibacillus</taxon>
    </lineage>
</organism>
<protein>
    <submittedName>
        <fullName evidence="1">Uncharacterized protein</fullName>
    </submittedName>
</protein>
<dbReference type="RefSeq" id="WP_246590660.1">
    <property type="nucleotide sequence ID" value="NZ_CP076607.1"/>
</dbReference>
<gene>
    <name evidence="1" type="ORF">SAMN04487895_11088</name>
</gene>
<name>A0A1H8RT43_9BACL</name>
<dbReference type="EMBL" id="FODH01000010">
    <property type="protein sequence ID" value="SEO69506.1"/>
    <property type="molecule type" value="Genomic_DNA"/>
</dbReference>
<sequence>MKRYYTAKEVQDMLGIGCQRIAQSLVRSMNAELAAKGYWVERGRFRYPSFMRSIRSYLAIWIGERTMVKLH</sequence>
<reference evidence="1 2" key="1">
    <citation type="submission" date="2016-10" db="EMBL/GenBank/DDBJ databases">
        <authorList>
            <person name="de Groot N.N."/>
        </authorList>
    </citation>
    <scope>NUCLEOTIDE SEQUENCE [LARGE SCALE GENOMIC DNA]</scope>
    <source>
        <strain evidence="1 2">CGMCC 1.10238</strain>
    </source>
</reference>
<proteinExistence type="predicted"/>
<evidence type="ECO:0000313" key="2">
    <source>
        <dbReference type="Proteomes" id="UP000198809"/>
    </source>
</evidence>
<accession>A0A1H8RT43</accession>
<dbReference type="Proteomes" id="UP000198809">
    <property type="component" value="Unassembled WGS sequence"/>
</dbReference>
<evidence type="ECO:0000313" key="1">
    <source>
        <dbReference type="EMBL" id="SEO69506.1"/>
    </source>
</evidence>
<dbReference type="AlphaFoldDB" id="A0A1H8RT43"/>